<accession>A0A6J5KYQ8</accession>
<sequence length="104" mass="11798">MTLQERRKAVKAQLDKAVTSHKKRAQLTREYTILTAGLLAEKLEAEKTWPRLEPCSTVNPGLWASWCIAQGRSEGPSEIWTEFDVVEHIVRKQAGKLQEAPRLS</sequence>
<name>A0A6J5KYQ8_9CAUD</name>
<proteinExistence type="predicted"/>
<dbReference type="EMBL" id="LR796213">
    <property type="protein sequence ID" value="CAB4127624.1"/>
    <property type="molecule type" value="Genomic_DNA"/>
</dbReference>
<gene>
    <name evidence="1" type="ORF">UFOVP95_43</name>
</gene>
<protein>
    <submittedName>
        <fullName evidence="1">Uncharacterized protein</fullName>
    </submittedName>
</protein>
<reference evidence="1" key="1">
    <citation type="submission" date="2020-04" db="EMBL/GenBank/DDBJ databases">
        <authorList>
            <person name="Chiriac C."/>
            <person name="Salcher M."/>
            <person name="Ghai R."/>
            <person name="Kavagutti S V."/>
        </authorList>
    </citation>
    <scope>NUCLEOTIDE SEQUENCE</scope>
</reference>
<evidence type="ECO:0000313" key="1">
    <source>
        <dbReference type="EMBL" id="CAB4127624.1"/>
    </source>
</evidence>
<organism evidence="1">
    <name type="scientific">uncultured Caudovirales phage</name>
    <dbReference type="NCBI Taxonomy" id="2100421"/>
    <lineage>
        <taxon>Viruses</taxon>
        <taxon>Duplodnaviria</taxon>
        <taxon>Heunggongvirae</taxon>
        <taxon>Uroviricota</taxon>
        <taxon>Caudoviricetes</taxon>
        <taxon>Peduoviridae</taxon>
        <taxon>Maltschvirus</taxon>
        <taxon>Maltschvirus maltsch</taxon>
    </lineage>
</organism>